<feature type="coiled-coil region" evidence="1">
    <location>
        <begin position="123"/>
        <end position="252"/>
    </location>
</feature>
<comment type="caution">
    <text evidence="3">The sequence shown here is derived from an EMBL/GenBank/DDBJ whole genome shotgun (WGS) entry which is preliminary data.</text>
</comment>
<name>A0A2T3J6B7_9GAMM</name>
<dbReference type="Proteomes" id="UP000240987">
    <property type="component" value="Unassembled WGS sequence"/>
</dbReference>
<protein>
    <recommendedName>
        <fullName evidence="2">KfrA N-terminal DNA-binding domain-containing protein</fullName>
    </recommendedName>
</protein>
<evidence type="ECO:0000313" key="3">
    <source>
        <dbReference type="EMBL" id="PSU43035.1"/>
    </source>
</evidence>
<evidence type="ECO:0000259" key="2">
    <source>
        <dbReference type="Pfam" id="PF11740"/>
    </source>
</evidence>
<sequence>MGILAGRRWMVAAKVTVENVFTTANRIVEQGEKPTVLKVHKSLGVGSYSTIQKHLKVWEGSDAGQLAMKAALPEEIILPNNAQDAMGDAMKIIWSAAQKAANSLIEQHQLTIQSDHEEQEAIVREVLSKVDVAEQRLKETEARVRQLESERDASIDERATLRQQLDASQLELSREQSTNKEKINQHAVEVASLNAQVDELKQALTQSNDNLSSSQHNLIAELAKHDESKQQLASASAELKASERLLGNFESQIAELKVSNREYSDHVSETRHALTDARVSESALGAELKDARNVIDELKVQLSESQQGFNNLKNDNIELRNVLDGEIGRYLQGLSKK</sequence>
<proteinExistence type="predicted"/>
<reference evidence="3 4" key="1">
    <citation type="submission" date="2018-01" db="EMBL/GenBank/DDBJ databases">
        <title>Whole genome sequencing of Histamine producing bacteria.</title>
        <authorList>
            <person name="Butler K."/>
        </authorList>
    </citation>
    <scope>NUCLEOTIDE SEQUENCE [LARGE SCALE GENOMIC DNA]</scope>
    <source>
        <strain evidence="3 4">JCM 12947</strain>
    </source>
</reference>
<keyword evidence="4" id="KW-1185">Reference proteome</keyword>
<dbReference type="InterPro" id="IPR021104">
    <property type="entry name" value="KfrA_DNA-bd_N"/>
</dbReference>
<evidence type="ECO:0000256" key="1">
    <source>
        <dbReference type="SAM" id="Coils"/>
    </source>
</evidence>
<dbReference type="Pfam" id="PF11740">
    <property type="entry name" value="KfrA_N"/>
    <property type="match status" value="1"/>
</dbReference>
<dbReference type="SUPFAM" id="SSF57997">
    <property type="entry name" value="Tropomyosin"/>
    <property type="match status" value="1"/>
</dbReference>
<feature type="coiled-coil region" evidence="1">
    <location>
        <begin position="288"/>
        <end position="315"/>
    </location>
</feature>
<organism evidence="3 4">
    <name type="scientific">Photobacterium frigidiphilum</name>
    <dbReference type="NCBI Taxonomy" id="264736"/>
    <lineage>
        <taxon>Bacteria</taxon>
        <taxon>Pseudomonadati</taxon>
        <taxon>Pseudomonadota</taxon>
        <taxon>Gammaproteobacteria</taxon>
        <taxon>Vibrionales</taxon>
        <taxon>Vibrionaceae</taxon>
        <taxon>Photobacterium</taxon>
    </lineage>
</organism>
<dbReference type="EMBL" id="PYMJ01000060">
    <property type="protein sequence ID" value="PSU43035.1"/>
    <property type="molecule type" value="Genomic_DNA"/>
</dbReference>
<dbReference type="AlphaFoldDB" id="A0A2T3J6B7"/>
<gene>
    <name evidence="3" type="ORF">C9J12_28415</name>
</gene>
<evidence type="ECO:0000313" key="4">
    <source>
        <dbReference type="Proteomes" id="UP000240987"/>
    </source>
</evidence>
<dbReference type="OrthoDB" id="583532at2"/>
<feature type="domain" description="KfrA N-terminal DNA-binding" evidence="2">
    <location>
        <begin position="17"/>
        <end position="137"/>
    </location>
</feature>
<keyword evidence="1" id="KW-0175">Coiled coil</keyword>
<accession>A0A2T3J6B7</accession>